<proteinExistence type="predicted"/>
<dbReference type="PATRIC" id="fig|1481663.8.peg.4488"/>
<sequence>MLYVILIAAAIIFWLVAVDRPVLVVTFKDGQLIKSKGHLPHTFKHNLVDIAQHEPFSGQLKVYQQRTGAKLVFSKRIPKKVQQRIRNVFPHQGFNHMSSTAKKGH</sequence>
<evidence type="ECO:0008006" key="3">
    <source>
        <dbReference type="Google" id="ProtNLM"/>
    </source>
</evidence>
<evidence type="ECO:0000313" key="2">
    <source>
        <dbReference type="Proteomes" id="UP000053724"/>
    </source>
</evidence>
<gene>
    <name evidence="1" type="ORF">AAY55_07055</name>
</gene>
<dbReference type="Pfam" id="PF12321">
    <property type="entry name" value="DUF3634"/>
    <property type="match status" value="1"/>
</dbReference>
<dbReference type="AlphaFoldDB" id="A0A0Q0MV08"/>
<organism evidence="1 2">
    <name type="scientific">Vibrio metoecus</name>
    <dbReference type="NCBI Taxonomy" id="1481663"/>
    <lineage>
        <taxon>Bacteria</taxon>
        <taxon>Pseudomonadati</taxon>
        <taxon>Pseudomonadota</taxon>
        <taxon>Gammaproteobacteria</taxon>
        <taxon>Vibrionales</taxon>
        <taxon>Vibrionaceae</taxon>
        <taxon>Vibrio</taxon>
    </lineage>
</organism>
<dbReference type="RefSeq" id="WP_000967557.1">
    <property type="nucleotide sequence ID" value="NZ_ACZT01000023.1"/>
</dbReference>
<reference evidence="1 2" key="1">
    <citation type="journal article" date="2015" name="Genome Biol. Evol.">
        <title>The Dynamics of Genetic Interactions between Vibrio metoecus and Vibrio cholerae, Two Close Relatives Co-Occurring in the Environment.</title>
        <authorList>
            <person name="Orata F.D."/>
            <person name="Kirchberger P.C."/>
            <person name="Meheust R."/>
            <person name="Barlow E.J."/>
            <person name="Tarr C.L."/>
            <person name="Boucher Y."/>
        </authorList>
    </citation>
    <scope>NUCLEOTIDE SEQUENCE [LARGE SCALE GENOMIC DNA]</scope>
    <source>
        <strain evidence="1 2">08-2459</strain>
    </source>
</reference>
<name>A0A0Q0MV08_VIBMT</name>
<dbReference type="EMBL" id="LCUF01000006">
    <property type="protein sequence ID" value="KQA23923.1"/>
    <property type="molecule type" value="Genomic_DNA"/>
</dbReference>
<protein>
    <recommendedName>
        <fullName evidence="3">DUF3634 domain-containing protein</fullName>
    </recommendedName>
</protein>
<dbReference type="Proteomes" id="UP000053724">
    <property type="component" value="Unassembled WGS sequence"/>
</dbReference>
<dbReference type="InterPro" id="IPR022090">
    <property type="entry name" value="DUF3634"/>
</dbReference>
<accession>A0A0Q0MV08</accession>
<evidence type="ECO:0000313" key="1">
    <source>
        <dbReference type="EMBL" id="KQA23923.1"/>
    </source>
</evidence>
<comment type="caution">
    <text evidence="1">The sequence shown here is derived from an EMBL/GenBank/DDBJ whole genome shotgun (WGS) entry which is preliminary data.</text>
</comment>